<dbReference type="AlphaFoldDB" id="A0A7U9C6F5"/>
<gene>
    <name evidence="1" type="ORF">KUC_0955</name>
</gene>
<dbReference type="AntiFam" id="ANF00270">
    <property type="entry name" value="Translation of CRISPR region"/>
</dbReference>
<dbReference type="Proteomes" id="UP000005756">
    <property type="component" value="Unassembled WGS sequence"/>
</dbReference>
<dbReference type="EMBL" id="JH393257">
    <property type="protein sequence ID" value="EHJ94001.1"/>
    <property type="molecule type" value="Genomic_DNA"/>
</dbReference>
<evidence type="ECO:0000313" key="2">
    <source>
        <dbReference type="Proteomes" id="UP000005756"/>
    </source>
</evidence>
<sequence>MTLGVGGYVFLSCLGGSARWHPQQASNQAFLSCLGGSALSSSRATKSLWFLSCLGGTHGLPSPFYLPRHF</sequence>
<name>A0A7U9C6F5_9GAMM</name>
<evidence type="ECO:0000313" key="1">
    <source>
        <dbReference type="EMBL" id="EHJ94001.1"/>
    </source>
</evidence>
<proteinExistence type="predicted"/>
<organism evidence="1 2">
    <name type="scientific">Vreelandella boliviensis LC1</name>
    <dbReference type="NCBI Taxonomy" id="1072583"/>
    <lineage>
        <taxon>Bacteria</taxon>
        <taxon>Pseudomonadati</taxon>
        <taxon>Pseudomonadota</taxon>
        <taxon>Gammaproteobacteria</taxon>
        <taxon>Oceanospirillales</taxon>
        <taxon>Halomonadaceae</taxon>
        <taxon>Vreelandella</taxon>
    </lineage>
</organism>
<reference evidence="1 2" key="1">
    <citation type="submission" date="2011-10" db="EMBL/GenBank/DDBJ databases">
        <authorList>
            <person name="Quillaguamn J."/>
            <person name="Guzmn D."/>
            <person name="Balderrama-Subieta A."/>
            <person name="Cardona-Ortuo C."/>
            <person name="Guevara-Martnez M."/>
            <person name="Callisaya-Quispe N."/>
        </authorList>
    </citation>
    <scope>NUCLEOTIDE SEQUENCE [LARGE SCALE GENOMIC DNA]</scope>
    <source>
        <strain evidence="1 2">LC1</strain>
    </source>
</reference>
<accession>A0A7U9C6F5</accession>
<protein>
    <submittedName>
        <fullName evidence="1">Uncharacterized protein</fullName>
    </submittedName>
</protein>